<dbReference type="Pfam" id="PF01116">
    <property type="entry name" value="F_bP_aldolase"/>
    <property type="match status" value="1"/>
</dbReference>
<dbReference type="SUPFAM" id="SSF51569">
    <property type="entry name" value="Aldolase"/>
    <property type="match status" value="1"/>
</dbReference>
<dbReference type="InterPro" id="IPR050246">
    <property type="entry name" value="Class_II_FBP_aldolase"/>
</dbReference>
<dbReference type="PANTHER" id="PTHR30304">
    <property type="entry name" value="D-TAGATOSE-1,6-BISPHOSPHATE ALDOLASE"/>
    <property type="match status" value="1"/>
</dbReference>
<evidence type="ECO:0000313" key="2">
    <source>
        <dbReference type="EMBL" id="MBM6401687.1"/>
    </source>
</evidence>
<dbReference type="InterPro" id="IPR000771">
    <property type="entry name" value="FBA_II"/>
</dbReference>
<comment type="caution">
    <text evidence="2">The sequence shown here is derived from an EMBL/GenBank/DDBJ whole genome shotgun (WGS) entry which is preliminary data.</text>
</comment>
<dbReference type="CDD" id="cd00947">
    <property type="entry name" value="TBP_aldolase_IIB"/>
    <property type="match status" value="1"/>
</dbReference>
<evidence type="ECO:0000256" key="1">
    <source>
        <dbReference type="ARBA" id="ARBA00001947"/>
    </source>
</evidence>
<keyword evidence="3" id="KW-1185">Reference proteome</keyword>
<proteinExistence type="predicted"/>
<evidence type="ECO:0000313" key="3">
    <source>
        <dbReference type="Proteomes" id="UP001430172"/>
    </source>
</evidence>
<dbReference type="Gene3D" id="3.20.20.70">
    <property type="entry name" value="Aldolase class I"/>
    <property type="match status" value="1"/>
</dbReference>
<sequence>MPLVPTADLVASAASAGRAVLAFNVVTLEQVEGVLAGAERAGHPVVLQVSENAVAFHGGRAGPLAAACRTAAEGSTARASLHLDHATDLDLVDSAAAHGFSSVMVDASRLPHDENVAVTARATRALHAQGLFVEAELGEVGGKDGAHAPGVRTDPDEAAAFVAATGVDALAVAVGSSHAMTSRTARLDHDLVGRLHAAVPVPLVLHGSSGVPADELRAAVAAGMTKVNVGTLLGLAFTAAVRNRLDADPSVTDPRRYLREAREAVADAVATTLAEVHGAAGGS</sequence>
<accession>A0ABS2CP78</accession>
<dbReference type="InterPro" id="IPR013785">
    <property type="entry name" value="Aldolase_TIM"/>
</dbReference>
<reference evidence="2" key="1">
    <citation type="submission" date="2021-02" db="EMBL/GenBank/DDBJ databases">
        <title>Phycicoccus sp. MQZ13P-5T, whole genome shotgun sequence.</title>
        <authorList>
            <person name="Tuo L."/>
        </authorList>
    </citation>
    <scope>NUCLEOTIDE SEQUENCE</scope>
    <source>
        <strain evidence="2">MQZ13P-5</strain>
    </source>
</reference>
<organism evidence="2 3">
    <name type="scientific">Phycicoccus sonneratiae</name>
    <dbReference type="NCBI Taxonomy" id="2807628"/>
    <lineage>
        <taxon>Bacteria</taxon>
        <taxon>Bacillati</taxon>
        <taxon>Actinomycetota</taxon>
        <taxon>Actinomycetes</taxon>
        <taxon>Micrococcales</taxon>
        <taxon>Intrasporangiaceae</taxon>
        <taxon>Phycicoccus</taxon>
    </lineage>
</organism>
<gene>
    <name evidence="2" type="ORF">JQN70_14920</name>
</gene>
<protein>
    <submittedName>
        <fullName evidence="2">Class II fructose-bisphosphate aldolase</fullName>
    </submittedName>
</protein>
<dbReference type="RefSeq" id="WP_204132149.1">
    <property type="nucleotide sequence ID" value="NZ_JAFDVD010000016.1"/>
</dbReference>
<dbReference type="PANTHER" id="PTHR30304:SF0">
    <property type="entry name" value="D-TAGATOSE-1,6-BISPHOSPHATE ALDOLASE SUBUNIT GATY-RELATED"/>
    <property type="match status" value="1"/>
</dbReference>
<comment type="cofactor">
    <cofactor evidence="1">
        <name>Zn(2+)</name>
        <dbReference type="ChEBI" id="CHEBI:29105"/>
    </cofactor>
</comment>
<dbReference type="Proteomes" id="UP001430172">
    <property type="component" value="Unassembled WGS sequence"/>
</dbReference>
<dbReference type="NCBIfam" id="TIGR00167">
    <property type="entry name" value="cbbA"/>
    <property type="match status" value="1"/>
</dbReference>
<dbReference type="PIRSF" id="PIRSF001359">
    <property type="entry name" value="F_bP_aldolase_II"/>
    <property type="match status" value="1"/>
</dbReference>
<name>A0ABS2CP78_9MICO</name>
<dbReference type="EMBL" id="JAFDVD010000016">
    <property type="protein sequence ID" value="MBM6401687.1"/>
    <property type="molecule type" value="Genomic_DNA"/>
</dbReference>